<dbReference type="EMBL" id="AP022614">
    <property type="protein sequence ID" value="BBZ45413.1"/>
    <property type="molecule type" value="Genomic_DNA"/>
</dbReference>
<name>A0A7I7YWN3_9MYCO</name>
<feature type="transmembrane region" description="Helical" evidence="1">
    <location>
        <begin position="170"/>
        <end position="190"/>
    </location>
</feature>
<proteinExistence type="predicted"/>
<keyword evidence="1" id="KW-0812">Transmembrane</keyword>
<keyword evidence="3" id="KW-1185">Reference proteome</keyword>
<organism evidence="2 3">
    <name type="scientific">Mycobacterium parmense</name>
    <dbReference type="NCBI Taxonomy" id="185642"/>
    <lineage>
        <taxon>Bacteria</taxon>
        <taxon>Bacillati</taxon>
        <taxon>Actinomycetota</taxon>
        <taxon>Actinomycetes</taxon>
        <taxon>Mycobacteriales</taxon>
        <taxon>Mycobacteriaceae</taxon>
        <taxon>Mycobacterium</taxon>
        <taxon>Mycobacterium simiae complex</taxon>
    </lineage>
</organism>
<accession>A0A7I7YWN3</accession>
<evidence type="ECO:0000256" key="1">
    <source>
        <dbReference type="SAM" id="Phobius"/>
    </source>
</evidence>
<protein>
    <submittedName>
        <fullName evidence="2">Uncharacterized protein</fullName>
    </submittedName>
</protein>
<dbReference type="AlphaFoldDB" id="A0A7I7YWN3"/>
<keyword evidence="1" id="KW-1133">Transmembrane helix</keyword>
<dbReference type="OrthoDB" id="4638810at2"/>
<reference evidence="2 3" key="1">
    <citation type="journal article" date="2019" name="Emerg. Microbes Infect.">
        <title>Comprehensive subspecies identification of 175 nontuberculous mycobacteria species based on 7547 genomic profiles.</title>
        <authorList>
            <person name="Matsumoto Y."/>
            <person name="Kinjo T."/>
            <person name="Motooka D."/>
            <person name="Nabeya D."/>
            <person name="Jung N."/>
            <person name="Uechi K."/>
            <person name="Horii T."/>
            <person name="Iida T."/>
            <person name="Fujita J."/>
            <person name="Nakamura S."/>
        </authorList>
    </citation>
    <scope>NUCLEOTIDE SEQUENCE [LARGE SCALE GENOMIC DNA]</scope>
    <source>
        <strain evidence="2 3">JCM 14742</strain>
    </source>
</reference>
<sequence length="191" mass="20685">MTAALFSNLKAKQQARKVANEPTVSPAARVWRSMAADLVQVEFDRRKALEGRAGALLTSSASLLTLIFGLTVLVTGKDPTFKSQWALGFLVAALASFVGAAGVAIWVQTRGFDYLVVRDDSLKALVADEMWNMPTDGATRADVSQKVNMICSLRVGNNTMAGRLTWSLRLQLLAIVLLSVSIGFELQSVWP</sequence>
<keyword evidence="1" id="KW-0472">Membrane</keyword>
<evidence type="ECO:0000313" key="2">
    <source>
        <dbReference type="EMBL" id="BBZ45413.1"/>
    </source>
</evidence>
<dbReference type="Proteomes" id="UP000467105">
    <property type="component" value="Chromosome"/>
</dbReference>
<evidence type="ECO:0000313" key="3">
    <source>
        <dbReference type="Proteomes" id="UP000467105"/>
    </source>
</evidence>
<dbReference type="RefSeq" id="WP_139825630.1">
    <property type="nucleotide sequence ID" value="NZ_AP022614.1"/>
</dbReference>
<gene>
    <name evidence="2" type="ORF">MPRM_26940</name>
</gene>
<feature type="transmembrane region" description="Helical" evidence="1">
    <location>
        <begin position="85"/>
        <end position="107"/>
    </location>
</feature>
<feature type="transmembrane region" description="Helical" evidence="1">
    <location>
        <begin position="53"/>
        <end position="73"/>
    </location>
</feature>